<feature type="non-terminal residue" evidence="2">
    <location>
        <position position="1"/>
    </location>
</feature>
<dbReference type="Proteomes" id="UP000789831">
    <property type="component" value="Unassembled WGS sequence"/>
</dbReference>
<dbReference type="EMBL" id="CAJVPL010003096">
    <property type="protein sequence ID" value="CAG8626157.1"/>
    <property type="molecule type" value="Genomic_DNA"/>
</dbReference>
<dbReference type="AlphaFoldDB" id="A0A9N9D5N8"/>
<name>A0A9N9D5N8_9GLOM</name>
<evidence type="ECO:0000256" key="1">
    <source>
        <dbReference type="SAM" id="MobiDB-lite"/>
    </source>
</evidence>
<dbReference type="OrthoDB" id="2442739at2759"/>
<feature type="region of interest" description="Disordered" evidence="1">
    <location>
        <begin position="1"/>
        <end position="21"/>
    </location>
</feature>
<gene>
    <name evidence="2" type="ORF">AGERDE_LOCUS10295</name>
</gene>
<comment type="caution">
    <text evidence="2">The sequence shown here is derived from an EMBL/GenBank/DDBJ whole genome shotgun (WGS) entry which is preliminary data.</text>
</comment>
<organism evidence="2 3">
    <name type="scientific">Ambispora gerdemannii</name>
    <dbReference type="NCBI Taxonomy" id="144530"/>
    <lineage>
        <taxon>Eukaryota</taxon>
        <taxon>Fungi</taxon>
        <taxon>Fungi incertae sedis</taxon>
        <taxon>Mucoromycota</taxon>
        <taxon>Glomeromycotina</taxon>
        <taxon>Glomeromycetes</taxon>
        <taxon>Archaeosporales</taxon>
        <taxon>Ambisporaceae</taxon>
        <taxon>Ambispora</taxon>
    </lineage>
</organism>
<reference evidence="2" key="1">
    <citation type="submission" date="2021-06" db="EMBL/GenBank/DDBJ databases">
        <authorList>
            <person name="Kallberg Y."/>
            <person name="Tangrot J."/>
            <person name="Rosling A."/>
        </authorList>
    </citation>
    <scope>NUCLEOTIDE SEQUENCE</scope>
    <source>
        <strain evidence="2">MT106</strain>
    </source>
</reference>
<proteinExistence type="predicted"/>
<evidence type="ECO:0000313" key="3">
    <source>
        <dbReference type="Proteomes" id="UP000789831"/>
    </source>
</evidence>
<feature type="compositionally biased region" description="Basic and acidic residues" evidence="1">
    <location>
        <begin position="1"/>
        <end position="14"/>
    </location>
</feature>
<evidence type="ECO:0000313" key="2">
    <source>
        <dbReference type="EMBL" id="CAG8626157.1"/>
    </source>
</evidence>
<keyword evidence="3" id="KW-1185">Reference proteome</keyword>
<protein>
    <submittedName>
        <fullName evidence="2">7974_t:CDS:1</fullName>
    </submittedName>
</protein>
<accession>A0A9N9D5N8</accession>
<sequence>MNEQEKLQIHEDPIQNKPIKTSGLKLPLVNDNNDNDIKKTFIIDEASQKNQTLLKQPSSLPEENKLDLAFTKPYRHLQNLEVETWQEKFKLINGIIIDKYSVKQSIDPVINYKYSQKPMSAYKQSQNMKISYTSKICDSFMLSEGIEIDASSSEDLKDFFMLFNMNPRKHSGNSFVNDLETHDIYCEIASEQISIEYNIQNIKSTAELKLAVEIALKSNTPIEYLYHVFNKFGHLFAIKIIIGNKLQRIVRLNGKINEKEDKRSICLPEFDELDNETLNRWKEEIRPHDSSYL</sequence>